<organism evidence="2 3">
    <name type="scientific">Candidatus Liptonbacteria bacterium RIFCSPHIGHO2_12_FULL_60_13</name>
    <dbReference type="NCBI Taxonomy" id="1798648"/>
    <lineage>
        <taxon>Bacteria</taxon>
        <taxon>Candidatus Liptoniibacteriota</taxon>
    </lineage>
</organism>
<proteinExistence type="predicted"/>
<keyword evidence="1" id="KW-1133">Transmembrane helix</keyword>
<gene>
    <name evidence="2" type="ORF">A3E09_02255</name>
</gene>
<feature type="transmembrane region" description="Helical" evidence="1">
    <location>
        <begin position="102"/>
        <end position="121"/>
    </location>
</feature>
<dbReference type="AlphaFoldDB" id="A0A1G2CFB0"/>
<dbReference type="PANTHER" id="PTHR36844">
    <property type="entry name" value="PROTEASE PRSW"/>
    <property type="match status" value="1"/>
</dbReference>
<feature type="transmembrane region" description="Helical" evidence="1">
    <location>
        <begin position="33"/>
        <end position="54"/>
    </location>
</feature>
<dbReference type="Pfam" id="PF13367">
    <property type="entry name" value="PrsW-protease"/>
    <property type="match status" value="1"/>
</dbReference>
<feature type="transmembrane region" description="Helical" evidence="1">
    <location>
        <begin position="184"/>
        <end position="203"/>
    </location>
</feature>
<keyword evidence="1" id="KW-0472">Membrane</keyword>
<dbReference type="GO" id="GO:0008233">
    <property type="term" value="F:peptidase activity"/>
    <property type="evidence" value="ECO:0007669"/>
    <property type="project" value="InterPro"/>
</dbReference>
<feature type="transmembrane region" description="Helical" evidence="1">
    <location>
        <begin position="66"/>
        <end position="90"/>
    </location>
</feature>
<dbReference type="Proteomes" id="UP000178796">
    <property type="component" value="Unassembled WGS sequence"/>
</dbReference>
<protein>
    <recommendedName>
        <fullName evidence="4">Protease PrsW</fullName>
    </recommendedName>
</protein>
<evidence type="ECO:0008006" key="4">
    <source>
        <dbReference type="Google" id="ProtNLM"/>
    </source>
</evidence>
<feature type="transmembrane region" description="Helical" evidence="1">
    <location>
        <begin position="209"/>
        <end position="227"/>
    </location>
</feature>
<dbReference type="EMBL" id="MHKY01000012">
    <property type="protein sequence ID" value="OGY99340.1"/>
    <property type="molecule type" value="Genomic_DNA"/>
</dbReference>
<name>A0A1G2CFB0_9BACT</name>
<dbReference type="InterPro" id="IPR026898">
    <property type="entry name" value="PrsW"/>
</dbReference>
<evidence type="ECO:0000313" key="2">
    <source>
        <dbReference type="EMBL" id="OGY99340.1"/>
    </source>
</evidence>
<dbReference type="PANTHER" id="PTHR36844:SF1">
    <property type="entry name" value="PROTEASE PRSW"/>
    <property type="match status" value="1"/>
</dbReference>
<evidence type="ECO:0000256" key="1">
    <source>
        <dbReference type="SAM" id="Phobius"/>
    </source>
</evidence>
<feature type="transmembrane region" description="Helical" evidence="1">
    <location>
        <begin position="6"/>
        <end position="21"/>
    </location>
</feature>
<evidence type="ECO:0000313" key="3">
    <source>
        <dbReference type="Proteomes" id="UP000178796"/>
    </source>
</evidence>
<comment type="caution">
    <text evidence="2">The sequence shown here is derived from an EMBL/GenBank/DDBJ whole genome shotgun (WGS) entry which is preliminary data.</text>
</comment>
<feature type="transmembrane region" description="Helical" evidence="1">
    <location>
        <begin position="152"/>
        <end position="172"/>
    </location>
</feature>
<sequence>MYSALVLLGLLPSFAWLAFYLQEDLHPEPRRLIFFTFLAGAAVTLVVFALQLAWNSGAELLGFSSRGLAALFGLAAIEELFKFGAAYFVVARSRAFDEPVDAMIYLIVAALGFAAVENIGALDTTVDAFRSANGDAAQGVALVSRVFETTTLRFIGATLLHALSSAVVGFYWAKGILRGRSARFLLAGILIATGLHALFNYFILRFDEVIYATLFLVVIAFFVLNDFEKLKATARGEAAPKTG</sequence>
<reference evidence="2 3" key="1">
    <citation type="journal article" date="2016" name="Nat. Commun.">
        <title>Thousands of microbial genomes shed light on interconnected biogeochemical processes in an aquifer system.</title>
        <authorList>
            <person name="Anantharaman K."/>
            <person name="Brown C.T."/>
            <person name="Hug L.A."/>
            <person name="Sharon I."/>
            <person name="Castelle C.J."/>
            <person name="Probst A.J."/>
            <person name="Thomas B.C."/>
            <person name="Singh A."/>
            <person name="Wilkins M.J."/>
            <person name="Karaoz U."/>
            <person name="Brodie E.L."/>
            <person name="Williams K.H."/>
            <person name="Hubbard S.S."/>
            <person name="Banfield J.F."/>
        </authorList>
    </citation>
    <scope>NUCLEOTIDE SEQUENCE [LARGE SCALE GENOMIC DNA]</scope>
</reference>
<accession>A0A1G2CFB0</accession>
<keyword evidence="1" id="KW-0812">Transmembrane</keyword>